<evidence type="ECO:0008006" key="3">
    <source>
        <dbReference type="Google" id="ProtNLM"/>
    </source>
</evidence>
<evidence type="ECO:0000313" key="2">
    <source>
        <dbReference type="Proteomes" id="UP000005481"/>
    </source>
</evidence>
<dbReference type="Proteomes" id="UP000005481">
    <property type="component" value="Unassembled WGS sequence"/>
</dbReference>
<gene>
    <name evidence="1" type="ORF">HMPREF0080_00128</name>
</gene>
<accession>G9YER8</accession>
<evidence type="ECO:0000313" key="1">
    <source>
        <dbReference type="EMBL" id="EHM43691.1"/>
    </source>
</evidence>
<dbReference type="AlphaFoldDB" id="G9YER8"/>
<dbReference type="OrthoDB" id="1630538at2"/>
<protein>
    <recommendedName>
        <fullName evidence="3">Aminoglycoside phosphotransferase domain-containing protein</fullName>
    </recommendedName>
</protein>
<proteinExistence type="predicted"/>
<keyword evidence="2" id="KW-1185">Reference proteome</keyword>
<comment type="caution">
    <text evidence="1">The sequence shown here is derived from an EMBL/GenBank/DDBJ whole genome shotgun (WGS) entry which is preliminary data.</text>
</comment>
<dbReference type="eggNOG" id="COG3642">
    <property type="taxonomic scope" value="Bacteria"/>
</dbReference>
<dbReference type="SUPFAM" id="SSF56112">
    <property type="entry name" value="Protein kinase-like (PK-like)"/>
    <property type="match status" value="1"/>
</dbReference>
<dbReference type="PATRIC" id="fig|861450.3.peg.121"/>
<dbReference type="HOGENOM" id="CLU_094944_0_0_9"/>
<dbReference type="RefSeq" id="WP_006789111.1">
    <property type="nucleotide sequence ID" value="NZ_JH417564.1"/>
</dbReference>
<sequence>MVDTNLERAALAAIAAQPEKRVLPLTYENKCYYIKRRLANGRNAFAKSGTDTAFYREAYKILAVNARIPLAPHIEILHDDFFLMNASGMPLQSVAAALPAEEAVSVYYNAGKALAELHSRNLWHGRPALRDITWDKKTGKITFLDWENKVPFIKTDYRITDLFLLLHSCFREEWPTEDLIDATVEGYKSVASEARRFIEVRSFINEHRRFFSICRSLSAFHWIDVVSVTMTAAYICKITAERQTEPL</sequence>
<organism evidence="1 2">
    <name type="scientific">Anaeroglobus geminatus F0357</name>
    <dbReference type="NCBI Taxonomy" id="861450"/>
    <lineage>
        <taxon>Bacteria</taxon>
        <taxon>Bacillati</taxon>
        <taxon>Bacillota</taxon>
        <taxon>Negativicutes</taxon>
        <taxon>Veillonellales</taxon>
        <taxon>Veillonellaceae</taxon>
        <taxon>Anaeroglobus</taxon>
    </lineage>
</organism>
<reference evidence="1 2" key="1">
    <citation type="submission" date="2011-08" db="EMBL/GenBank/DDBJ databases">
        <authorList>
            <person name="Weinstock G."/>
            <person name="Sodergren E."/>
            <person name="Clifton S."/>
            <person name="Fulton L."/>
            <person name="Fulton B."/>
            <person name="Courtney L."/>
            <person name="Fronick C."/>
            <person name="Harrison M."/>
            <person name="Strong C."/>
            <person name="Farmer C."/>
            <person name="Delahaunty K."/>
            <person name="Markovic C."/>
            <person name="Hall O."/>
            <person name="Minx P."/>
            <person name="Tomlinson C."/>
            <person name="Mitreva M."/>
            <person name="Hou S."/>
            <person name="Chen J."/>
            <person name="Wollam A."/>
            <person name="Pepin K.H."/>
            <person name="Johnson M."/>
            <person name="Bhonagiri V."/>
            <person name="Zhang X."/>
            <person name="Suruliraj S."/>
            <person name="Warren W."/>
            <person name="Chinwalla A."/>
            <person name="Mardis E.R."/>
            <person name="Wilson R.K."/>
        </authorList>
    </citation>
    <scope>NUCLEOTIDE SEQUENCE [LARGE SCALE GENOMIC DNA]</scope>
    <source>
        <strain evidence="1 2">F0357</strain>
    </source>
</reference>
<dbReference type="STRING" id="861450.HMPREF0080_00128"/>
<dbReference type="EMBL" id="AGCJ01000005">
    <property type="protein sequence ID" value="EHM43691.1"/>
    <property type="molecule type" value="Genomic_DNA"/>
</dbReference>
<name>G9YER8_9FIRM</name>
<dbReference type="InterPro" id="IPR011009">
    <property type="entry name" value="Kinase-like_dom_sf"/>
</dbReference>